<sequence length="614" mass="67584">MLRSSLRSVRALGGTRAAVARAQWPASSVGAVTRRYFADEKKPTTEAAKPTVPPPPPPKPKKGIFRRLRNFLVTLVLLGAVGFGGGVWYARINDKFHDLFTEYIPFGEQAVLYLEELDFRRKFPDGADRVSTSNLNDKRVTVAPLSGASWRVADGGEPVGRRSSAVDKAKAVKAAAKKEAEKAKDVAEAVVTAPAVAAAKAVEPEPEPKKEEDVVPASQVSPPAEPAFRAPEVNEPSRFPPLAPIDPLKVNDAKEPIVQDLVHMLNDLITVINADKAHGRYGTTITKAKNDLAKVGRKIQAMKDQIEQKAAAEVKSKIDEFDQAANALVSRVESAMVAQERQWRQEFEEEMTRVRASYEDKVQLLLEREKKLHEEQLNTKLVEQALALKKEFVAEVKDHVEKERDGRLGKLKDLSSAIKELENLTTGWNDVVDLNIQTQQLHVAVEAVRASLQDAQHPRPFIKELVALKQIANGDGVVDAAIASINPSAYQKDISTPAQLIDRFRRVAGEVRKASLLPEDAGVASHATSWALSKVMFKKDGLAAGDDVESILTRTQTYLEEGDLDSAAREMNGLDGWAKTLSRDWLSEVRKVLEVQQALEVIATEARLQSLRTE</sequence>
<comment type="subunit">
    <text evidence="3 13">Component of the mitochondrial contact site and cristae organizing system (MICOS) complex.</text>
</comment>
<keyword evidence="5 13" id="KW-0812">Transmembrane</keyword>
<comment type="function">
    <text evidence="12">Component of the MICOS complex, a large protein complex of the mitochondrial inner membrane that plays crucial roles in the maintenance of crista junctions, inner membrane architecture, and formation of contact sites to the outer membrane. Plays a role in keeping cristae membranes connected to the inner boundary membrane. Also promotes protein import via the mitochondrial intermembrane space assembly (MIA) pathway.</text>
</comment>
<dbReference type="AlphaFoldDB" id="A0A2N3N7B5"/>
<evidence type="ECO:0000256" key="8">
    <source>
        <dbReference type="ARBA" id="ARBA00022989"/>
    </source>
</evidence>
<dbReference type="InParanoid" id="A0A2N3N7B5"/>
<keyword evidence="10 13" id="KW-0496">Mitochondrion</keyword>
<keyword evidence="6 13" id="KW-0999">Mitochondrion inner membrane</keyword>
<organism evidence="15 16">
    <name type="scientific">Lomentospora prolificans</name>
    <dbReference type="NCBI Taxonomy" id="41688"/>
    <lineage>
        <taxon>Eukaryota</taxon>
        <taxon>Fungi</taxon>
        <taxon>Dikarya</taxon>
        <taxon>Ascomycota</taxon>
        <taxon>Pezizomycotina</taxon>
        <taxon>Sordariomycetes</taxon>
        <taxon>Hypocreomycetidae</taxon>
        <taxon>Microascales</taxon>
        <taxon>Microascaceae</taxon>
        <taxon>Lomentospora</taxon>
    </lineage>
</organism>
<evidence type="ECO:0000256" key="11">
    <source>
        <dbReference type="ARBA" id="ARBA00023136"/>
    </source>
</evidence>
<dbReference type="GO" id="GO:0042407">
    <property type="term" value="P:cristae formation"/>
    <property type="evidence" value="ECO:0007669"/>
    <property type="project" value="TreeGrafter"/>
</dbReference>
<comment type="subcellular location">
    <subcellularLocation>
        <location evidence="1 13">Mitochondrion inner membrane</location>
        <topology evidence="1 13">Single-pass membrane protein</topology>
    </subcellularLocation>
</comment>
<comment type="caution">
    <text evidence="15">The sequence shown here is derived from an EMBL/GenBank/DDBJ whole genome shotgun (WGS) entry which is preliminary data.</text>
</comment>
<feature type="region of interest" description="Disordered" evidence="14">
    <location>
        <begin position="40"/>
        <end position="61"/>
    </location>
</feature>
<dbReference type="InterPro" id="IPR019133">
    <property type="entry name" value="MIC60"/>
</dbReference>
<dbReference type="FunCoup" id="A0A2N3N7B5">
    <property type="interactions" value="165"/>
</dbReference>
<evidence type="ECO:0000256" key="10">
    <source>
        <dbReference type="ARBA" id="ARBA00023128"/>
    </source>
</evidence>
<evidence type="ECO:0000256" key="9">
    <source>
        <dbReference type="ARBA" id="ARBA00023054"/>
    </source>
</evidence>
<protein>
    <recommendedName>
        <fullName evidence="4 13">MICOS complex subunit MIC60</fullName>
    </recommendedName>
    <alternativeName>
        <fullName evidence="13">Mitofilin</fullName>
    </alternativeName>
</protein>
<keyword evidence="11 13" id="KW-0472">Membrane</keyword>
<evidence type="ECO:0000256" key="5">
    <source>
        <dbReference type="ARBA" id="ARBA00022692"/>
    </source>
</evidence>
<dbReference type="VEuPathDB" id="FungiDB:jhhlp_005272"/>
<evidence type="ECO:0000256" key="3">
    <source>
        <dbReference type="ARBA" id="ARBA00011875"/>
    </source>
</evidence>
<feature type="compositionally biased region" description="Basic and acidic residues" evidence="14">
    <location>
        <begin position="202"/>
        <end position="213"/>
    </location>
</feature>
<evidence type="ECO:0000256" key="14">
    <source>
        <dbReference type="SAM" id="MobiDB-lite"/>
    </source>
</evidence>
<evidence type="ECO:0000256" key="4">
    <source>
        <dbReference type="ARBA" id="ARBA00018116"/>
    </source>
</evidence>
<dbReference type="OrthoDB" id="10261039at2759"/>
<feature type="region of interest" description="Disordered" evidence="14">
    <location>
        <begin position="201"/>
        <end position="238"/>
    </location>
</feature>
<reference evidence="15 16" key="1">
    <citation type="journal article" date="2017" name="G3 (Bethesda)">
        <title>First Draft Genome Sequence of the Pathogenic Fungus Lomentospora prolificans (Formerly Scedosporium prolificans).</title>
        <authorList>
            <person name="Luo R."/>
            <person name="Zimin A."/>
            <person name="Workman R."/>
            <person name="Fan Y."/>
            <person name="Pertea G."/>
            <person name="Grossman N."/>
            <person name="Wear M.P."/>
            <person name="Jia B."/>
            <person name="Miller H."/>
            <person name="Casadevall A."/>
            <person name="Timp W."/>
            <person name="Zhang S.X."/>
            <person name="Salzberg S.L."/>
        </authorList>
    </citation>
    <scope>NUCLEOTIDE SEQUENCE [LARGE SCALE GENOMIC DNA]</scope>
    <source>
        <strain evidence="15 16">JHH-5317</strain>
    </source>
</reference>
<keyword evidence="7" id="KW-0809">Transit peptide</keyword>
<evidence type="ECO:0000256" key="7">
    <source>
        <dbReference type="ARBA" id="ARBA00022946"/>
    </source>
</evidence>
<keyword evidence="9" id="KW-0175">Coiled coil</keyword>
<accession>A0A2N3N7B5</accession>
<comment type="similarity">
    <text evidence="2 13">Belongs to the MICOS complex subunit Mic60 family.</text>
</comment>
<dbReference type="STRING" id="41688.A0A2N3N7B5"/>
<evidence type="ECO:0000313" key="16">
    <source>
        <dbReference type="Proteomes" id="UP000233524"/>
    </source>
</evidence>
<keyword evidence="8 13" id="KW-1133">Transmembrane helix</keyword>
<dbReference type="PANTHER" id="PTHR15415">
    <property type="entry name" value="MITOFILIN"/>
    <property type="match status" value="1"/>
</dbReference>
<gene>
    <name evidence="15" type="ORF">jhhlp_005272</name>
</gene>
<dbReference type="Proteomes" id="UP000233524">
    <property type="component" value="Unassembled WGS sequence"/>
</dbReference>
<evidence type="ECO:0000256" key="6">
    <source>
        <dbReference type="ARBA" id="ARBA00022792"/>
    </source>
</evidence>
<feature type="transmembrane region" description="Helical" evidence="13">
    <location>
        <begin position="71"/>
        <end position="90"/>
    </location>
</feature>
<evidence type="ECO:0000256" key="1">
    <source>
        <dbReference type="ARBA" id="ARBA00004434"/>
    </source>
</evidence>
<dbReference type="EMBL" id="NLAX01000697">
    <property type="protein sequence ID" value="PKS08328.1"/>
    <property type="molecule type" value="Genomic_DNA"/>
</dbReference>
<dbReference type="GO" id="GO:0061617">
    <property type="term" value="C:MICOS complex"/>
    <property type="evidence" value="ECO:0007669"/>
    <property type="project" value="TreeGrafter"/>
</dbReference>
<evidence type="ECO:0000256" key="13">
    <source>
        <dbReference type="RuleBase" id="RU363000"/>
    </source>
</evidence>
<keyword evidence="16" id="KW-1185">Reference proteome</keyword>
<dbReference type="Pfam" id="PF09731">
    <property type="entry name" value="Mitofilin"/>
    <property type="match status" value="1"/>
</dbReference>
<proteinExistence type="inferred from homology"/>
<evidence type="ECO:0000256" key="12">
    <source>
        <dbReference type="ARBA" id="ARBA00025571"/>
    </source>
</evidence>
<dbReference type="PANTHER" id="PTHR15415:SF7">
    <property type="entry name" value="MICOS COMPLEX SUBUNIT MIC60"/>
    <property type="match status" value="1"/>
</dbReference>
<evidence type="ECO:0000313" key="15">
    <source>
        <dbReference type="EMBL" id="PKS08328.1"/>
    </source>
</evidence>
<evidence type="ECO:0000256" key="2">
    <source>
        <dbReference type="ARBA" id="ARBA00010877"/>
    </source>
</evidence>
<name>A0A2N3N7B5_9PEZI</name>